<accession>A0ABS1SN81</accession>
<feature type="region of interest" description="Disordered" evidence="1">
    <location>
        <begin position="36"/>
        <end position="58"/>
    </location>
</feature>
<feature type="compositionally biased region" description="Basic and acidic residues" evidence="1">
    <location>
        <begin position="41"/>
        <end position="58"/>
    </location>
</feature>
<keyword evidence="3" id="KW-1185">Reference proteome</keyword>
<evidence type="ECO:0000313" key="2">
    <source>
        <dbReference type="EMBL" id="MBL3688954.1"/>
    </source>
</evidence>
<dbReference type="Proteomes" id="UP001646141">
    <property type="component" value="Unassembled WGS sequence"/>
</dbReference>
<reference evidence="2 3" key="1">
    <citation type="submission" date="2018-09" db="EMBL/GenBank/DDBJ databases">
        <title>Comparative genomics of Leucobacter spp.</title>
        <authorList>
            <person name="Reis A.C."/>
            <person name="Kolvenbach B.A."/>
            <person name="Corvini P.F.X."/>
            <person name="Nunes O.C."/>
        </authorList>
    </citation>
    <scope>NUCLEOTIDE SEQUENCE [LARGE SCALE GENOMIC DNA]</scope>
    <source>
        <strain evidence="2 3">L-1</strain>
    </source>
</reference>
<organism evidence="2 3">
    <name type="scientific">Leucobacter chromiireducens subsp. chromiireducens</name>
    <dbReference type="NCBI Taxonomy" id="660067"/>
    <lineage>
        <taxon>Bacteria</taxon>
        <taxon>Bacillati</taxon>
        <taxon>Actinomycetota</taxon>
        <taxon>Actinomycetes</taxon>
        <taxon>Micrococcales</taxon>
        <taxon>Microbacteriaceae</taxon>
        <taxon>Leucobacter</taxon>
    </lineage>
</organism>
<comment type="caution">
    <text evidence="2">The sequence shown here is derived from an EMBL/GenBank/DDBJ whole genome shotgun (WGS) entry which is preliminary data.</text>
</comment>
<proteinExistence type="predicted"/>
<evidence type="ECO:0000313" key="3">
    <source>
        <dbReference type="Proteomes" id="UP001646141"/>
    </source>
</evidence>
<evidence type="ECO:0000256" key="1">
    <source>
        <dbReference type="SAM" id="MobiDB-lite"/>
    </source>
</evidence>
<sequence length="192" mass="21632">MSITFRSEGVTIHDNESPDLVEVAGQIKQLRDTARQASKTHSAELADIRHDPQLSDQGRAERIADAETAYAAARRSRINAENQVIDTKITELERRLDGFVGCSENNIIAYRDAQDRAEAVRDNDRAAKVMDRALRSNDRTLAHALFREAVENHWEDAQRAFTKANPTVAALVNDVQKLRTLRSEFGRGLNYM</sequence>
<dbReference type="EMBL" id="QYAD01000001">
    <property type="protein sequence ID" value="MBL3688954.1"/>
    <property type="molecule type" value="Genomic_DNA"/>
</dbReference>
<protein>
    <submittedName>
        <fullName evidence="2">Uncharacterized protein</fullName>
    </submittedName>
</protein>
<gene>
    <name evidence="2" type="ORF">D3226_03150</name>
</gene>
<name>A0ABS1SN81_9MICO</name>